<evidence type="ECO:0000256" key="4">
    <source>
        <dbReference type="ARBA" id="ARBA00023136"/>
    </source>
</evidence>
<keyword evidence="3 5" id="KW-1133">Transmembrane helix</keyword>
<dbReference type="Proteomes" id="UP000735302">
    <property type="component" value="Unassembled WGS sequence"/>
</dbReference>
<dbReference type="PROSITE" id="PS50261">
    <property type="entry name" value="G_PROTEIN_RECEP_F2_4"/>
    <property type="match status" value="1"/>
</dbReference>
<comment type="subcellular location">
    <subcellularLocation>
        <location evidence="1">Membrane</location>
        <topology evidence="1">Multi-pass membrane protein</topology>
    </subcellularLocation>
</comment>
<dbReference type="PANTHER" id="PTHR45902">
    <property type="entry name" value="LATROPHILIN RECEPTOR-LIKE PROTEIN A"/>
    <property type="match status" value="1"/>
</dbReference>
<proteinExistence type="predicted"/>
<keyword evidence="2 5" id="KW-0812">Transmembrane</keyword>
<dbReference type="Pfam" id="PF00002">
    <property type="entry name" value="7tm_2"/>
    <property type="match status" value="1"/>
</dbReference>
<evidence type="ECO:0000256" key="3">
    <source>
        <dbReference type="ARBA" id="ARBA00022989"/>
    </source>
</evidence>
<dbReference type="InterPro" id="IPR053231">
    <property type="entry name" value="GPCR_LN-TM7"/>
</dbReference>
<feature type="transmembrane region" description="Helical" evidence="5">
    <location>
        <begin position="767"/>
        <end position="795"/>
    </location>
</feature>
<dbReference type="AlphaFoldDB" id="A0AAV4CJ46"/>
<dbReference type="PANTHER" id="PTHR45902:SF1">
    <property type="entry name" value="LATROPHILIN RECEPTOR-LIKE PROTEIN A"/>
    <property type="match status" value="1"/>
</dbReference>
<evidence type="ECO:0000256" key="2">
    <source>
        <dbReference type="ARBA" id="ARBA00022692"/>
    </source>
</evidence>
<dbReference type="EMBL" id="BLXT01006675">
    <property type="protein sequence ID" value="GFO32824.1"/>
    <property type="molecule type" value="Genomic_DNA"/>
</dbReference>
<evidence type="ECO:0000259" key="6">
    <source>
        <dbReference type="PROSITE" id="PS50261"/>
    </source>
</evidence>
<feature type="domain" description="G-protein coupled receptors family 2 profile 2" evidence="6">
    <location>
        <begin position="613"/>
        <end position="865"/>
    </location>
</feature>
<evidence type="ECO:0000313" key="7">
    <source>
        <dbReference type="EMBL" id="GFO32824.1"/>
    </source>
</evidence>
<keyword evidence="7" id="KW-0675">Receptor</keyword>
<gene>
    <name evidence="7" type="ORF">PoB_005932900</name>
</gene>
<dbReference type="InterPro" id="IPR017981">
    <property type="entry name" value="GPCR_2-like_7TM"/>
</dbReference>
<keyword evidence="4 5" id="KW-0472">Membrane</keyword>
<feature type="transmembrane region" description="Helical" evidence="5">
    <location>
        <begin position="844"/>
        <end position="864"/>
    </location>
</feature>
<feature type="transmembrane region" description="Helical" evidence="5">
    <location>
        <begin position="816"/>
        <end position="838"/>
    </location>
</feature>
<dbReference type="GO" id="GO:0004930">
    <property type="term" value="F:G protein-coupled receptor activity"/>
    <property type="evidence" value="ECO:0007669"/>
    <property type="project" value="InterPro"/>
</dbReference>
<feature type="transmembrane region" description="Helical" evidence="5">
    <location>
        <begin position="650"/>
        <end position="669"/>
    </location>
</feature>
<feature type="transmembrane region" description="Helical" evidence="5">
    <location>
        <begin position="722"/>
        <end position="747"/>
    </location>
</feature>
<dbReference type="Gene3D" id="1.20.1070.10">
    <property type="entry name" value="Rhodopsin 7-helix transmembrane proteins"/>
    <property type="match status" value="1"/>
</dbReference>
<dbReference type="GO" id="GO:0007166">
    <property type="term" value="P:cell surface receptor signaling pathway"/>
    <property type="evidence" value="ECO:0007669"/>
    <property type="project" value="InterPro"/>
</dbReference>
<reference evidence="7 8" key="1">
    <citation type="journal article" date="2021" name="Elife">
        <title>Chloroplast acquisition without the gene transfer in kleptoplastic sea slugs, Plakobranchus ocellatus.</title>
        <authorList>
            <person name="Maeda T."/>
            <person name="Takahashi S."/>
            <person name="Yoshida T."/>
            <person name="Shimamura S."/>
            <person name="Takaki Y."/>
            <person name="Nagai Y."/>
            <person name="Toyoda A."/>
            <person name="Suzuki Y."/>
            <person name="Arimoto A."/>
            <person name="Ishii H."/>
            <person name="Satoh N."/>
            <person name="Nishiyama T."/>
            <person name="Hasebe M."/>
            <person name="Maruyama T."/>
            <person name="Minagawa J."/>
            <person name="Obokata J."/>
            <person name="Shigenobu S."/>
        </authorList>
    </citation>
    <scope>NUCLEOTIDE SEQUENCE [LARGE SCALE GENOMIC DNA]</scope>
</reference>
<keyword evidence="8" id="KW-1185">Reference proteome</keyword>
<dbReference type="InterPro" id="IPR000832">
    <property type="entry name" value="GPCR_2_secretin-like"/>
</dbReference>
<feature type="transmembrane region" description="Helical" evidence="5">
    <location>
        <begin position="681"/>
        <end position="702"/>
    </location>
</feature>
<organism evidence="7 8">
    <name type="scientific">Plakobranchus ocellatus</name>
    <dbReference type="NCBI Taxonomy" id="259542"/>
    <lineage>
        <taxon>Eukaryota</taxon>
        <taxon>Metazoa</taxon>
        <taxon>Spiralia</taxon>
        <taxon>Lophotrochozoa</taxon>
        <taxon>Mollusca</taxon>
        <taxon>Gastropoda</taxon>
        <taxon>Heterobranchia</taxon>
        <taxon>Euthyneura</taxon>
        <taxon>Panpulmonata</taxon>
        <taxon>Sacoglossa</taxon>
        <taxon>Placobranchoidea</taxon>
        <taxon>Plakobranchidae</taxon>
        <taxon>Plakobranchus</taxon>
    </lineage>
</organism>
<comment type="caution">
    <text evidence="7">The sequence shown here is derived from an EMBL/GenBank/DDBJ whole genome shotgun (WGS) entry which is preliminary data.</text>
</comment>
<sequence length="935" mass="105133">MDTPVLKCEASGTSSGYLYIQSCPRAYNDSQTRRLCEEEYEPEEKQDLTLDQFARVSDSVLEVVYHNKYCALCNGALQPVQWEVKVDCDHFLAVYTATTFDQLLTLSLQPESSCQVKQLPLVKHLTPCNGTWFRGDPISKCNVTGFWQTYDADVERACLQLRRRSYNVYLDTHHSALRPYANIFCAICNLENYPTCETKICKVTTNNAAPNIVKTLCSVHSSRPILTEASLSFSEESVVIPDIFIDLPVTMPRPQPPLSLILGFRHQQRKPRPVYKSPFTFNACSDDEWSSPDGLCLKVHCTSGKVLDNGACITAFDQIRGLGYRLDLWLSPGRNQANNLIAPMRLYTLKTTQAYLETQMKSFLNDSLDGYHLLTTMFVALDNKKGSAGTTAASAAAVAAVAAAAAAAADGDDDDDGQYTEVDFPISVWSTIFLTASESVSRDDFENQLQDFASTFVQRKSTDLTPNVQAEIVPMFLFINADPASLCANSNVICRSSYRIVYSKRLSNRDSFLKWSSLLTCPYVQLNDSHYTVHQAETFDFVPRYKLTLTLGKATMSFLESQELTHIFIDDNNMLRICADILNSRLKQLEEDRLREFYNRTLEAEDSTVERAQYYLTLVCLGASIVCLVLTLVTYLTFKVLRNPAGMNNIFLSASLLLAQAFLLASYHVDGSKTLCTVLGMMTHFLWLWMFAWSFICCFHMFRVFTSRSRRNGTCCCRTPHFLLILALSVAGPVTVIAVVIVASLSLTSGHRTGYGYDACYLDTPLLVGLATFLPVCLVTVSNIVFFAITMAKIYSIRKLQSTDALKSKDRQNFLIYIKLSTITGAFWLVLILVEALNIDVLRFIAIVTNGLQGVFIFLSYVCNKRVFNLYKERFRQKSTLTSLDAFPRSLSGIGQIQQSSTSDKVSDNWERNIKTTLEWTVSEKIQKKTTVRKD</sequence>
<evidence type="ECO:0000256" key="5">
    <source>
        <dbReference type="SAM" id="Phobius"/>
    </source>
</evidence>
<evidence type="ECO:0000313" key="8">
    <source>
        <dbReference type="Proteomes" id="UP000735302"/>
    </source>
</evidence>
<dbReference type="CDD" id="cd15039">
    <property type="entry name" value="7tmB3_Methuselah-like"/>
    <property type="match status" value="1"/>
</dbReference>
<dbReference type="GO" id="GO:0016020">
    <property type="term" value="C:membrane"/>
    <property type="evidence" value="ECO:0007669"/>
    <property type="project" value="UniProtKB-SubCell"/>
</dbReference>
<accession>A0AAV4CJ46</accession>
<name>A0AAV4CJ46_9GAST</name>
<protein>
    <submittedName>
        <fullName evidence="7">G-protein coupled receptor mth</fullName>
    </submittedName>
</protein>
<evidence type="ECO:0000256" key="1">
    <source>
        <dbReference type="ARBA" id="ARBA00004141"/>
    </source>
</evidence>
<feature type="transmembrane region" description="Helical" evidence="5">
    <location>
        <begin position="614"/>
        <end position="638"/>
    </location>
</feature>